<keyword evidence="2" id="KW-0547">Nucleotide-binding</keyword>
<comment type="subcellular location">
    <subcellularLocation>
        <location evidence="2">Cell inner membrane</location>
        <topology evidence="2">Peripheral membrane protein</topology>
        <orientation evidence="2">Cytoplasmic side</orientation>
    </subcellularLocation>
</comment>
<evidence type="ECO:0000259" key="3">
    <source>
        <dbReference type="Pfam" id="PF00437"/>
    </source>
</evidence>
<name>A0A6I1EIA6_9BURK</name>
<dbReference type="GO" id="GO:0043684">
    <property type="term" value="C:type IV secretion system complex"/>
    <property type="evidence" value="ECO:0007669"/>
    <property type="project" value="UniProtKB-UniRule"/>
</dbReference>
<comment type="similarity">
    <text evidence="1 2">Belongs to the GSP E family.</text>
</comment>
<comment type="function">
    <text evidence="2">Part of the Type IV secretion system.</text>
</comment>
<dbReference type="OrthoDB" id="9810761at2"/>
<dbReference type="PANTHER" id="PTHR30486:SF6">
    <property type="entry name" value="TYPE IV PILUS RETRACTATION ATPASE PILT"/>
    <property type="match status" value="1"/>
</dbReference>
<keyword evidence="2" id="KW-0997">Cell inner membrane</keyword>
<dbReference type="InterPro" id="IPR001482">
    <property type="entry name" value="T2SS/T4SS_dom"/>
</dbReference>
<keyword evidence="2" id="KW-1003">Cell membrane</keyword>
<dbReference type="Pfam" id="PF00437">
    <property type="entry name" value="T2SSE"/>
    <property type="match status" value="1"/>
</dbReference>
<dbReference type="EMBL" id="WEHX01000049">
    <property type="protein sequence ID" value="KAB7658074.1"/>
    <property type="molecule type" value="Genomic_DNA"/>
</dbReference>
<proteinExistence type="inferred from homology"/>
<dbReference type="InterPro" id="IPR027417">
    <property type="entry name" value="P-loop_NTPase"/>
</dbReference>
<evidence type="ECO:0000256" key="1">
    <source>
        <dbReference type="ARBA" id="ARBA00006611"/>
    </source>
</evidence>
<keyword evidence="2" id="KW-0472">Membrane</keyword>
<evidence type="ECO:0000256" key="2">
    <source>
        <dbReference type="RuleBase" id="RU366071"/>
    </source>
</evidence>
<organism evidence="4 5">
    <name type="scientific">Sutterella seckii</name>
    <dbReference type="NCBI Taxonomy" id="1944635"/>
    <lineage>
        <taxon>Bacteria</taxon>
        <taxon>Pseudomonadati</taxon>
        <taxon>Pseudomonadota</taxon>
        <taxon>Betaproteobacteria</taxon>
        <taxon>Burkholderiales</taxon>
        <taxon>Sutterellaceae</taxon>
        <taxon>Sutterella</taxon>
    </lineage>
</organism>
<sequence>MLSVMKAMRKFGLDTADAGGEADVAVPGAAKRLYDHVKNLAVAVAAWNDDDFSDTKPILSATLPTGERVQFVRPPACLKGTISMTIRRPSFEVRTIDSYERSGFFDRIAPVSTTRPGDEELKALYEGMLDEMLSQADRIRARRTFLTRAVELGRTIVIAGGTGSGKTTFMKALMQHIPTESRIITIEDVPELLYGLPNHRNQVNLLYPSEADERSTVNASKLMKSCLRMKPDRILLAELRSGETYDWLNSVLSGHSGSITSCHANNCTAVFDYLALKVLQSETGRSLPYEHIRRLLADVIDVICHIQNDHGERHITEVYFRGAGSCA</sequence>
<dbReference type="GO" id="GO:0005524">
    <property type="term" value="F:ATP binding"/>
    <property type="evidence" value="ECO:0007669"/>
    <property type="project" value="UniProtKB-UniRule"/>
</dbReference>
<evidence type="ECO:0000313" key="4">
    <source>
        <dbReference type="EMBL" id="KAB7658074.1"/>
    </source>
</evidence>
<dbReference type="Gene3D" id="3.30.450.90">
    <property type="match status" value="1"/>
</dbReference>
<dbReference type="GO" id="GO:0016887">
    <property type="term" value="F:ATP hydrolysis activity"/>
    <property type="evidence" value="ECO:0007669"/>
    <property type="project" value="InterPro"/>
</dbReference>
<comment type="caution">
    <text evidence="4">The sequence shown here is derived from an EMBL/GenBank/DDBJ whole genome shotgun (WGS) entry which is preliminary data.</text>
</comment>
<dbReference type="NCBIfam" id="TIGR02788">
    <property type="entry name" value="VirB11"/>
    <property type="match status" value="1"/>
</dbReference>
<evidence type="ECO:0000313" key="5">
    <source>
        <dbReference type="Proteomes" id="UP000430564"/>
    </source>
</evidence>
<dbReference type="CDD" id="cd01130">
    <property type="entry name" value="VirB11-like_ATPase"/>
    <property type="match status" value="1"/>
</dbReference>
<dbReference type="PANTHER" id="PTHR30486">
    <property type="entry name" value="TWITCHING MOTILITY PROTEIN PILT"/>
    <property type="match status" value="1"/>
</dbReference>
<dbReference type="InterPro" id="IPR050921">
    <property type="entry name" value="T4SS_GSP_E_ATPase"/>
</dbReference>
<dbReference type="InterPro" id="IPR014155">
    <property type="entry name" value="VirB11"/>
</dbReference>
<dbReference type="GO" id="GO:0005886">
    <property type="term" value="C:plasma membrane"/>
    <property type="evidence" value="ECO:0007669"/>
    <property type="project" value="UniProtKB-SubCell"/>
</dbReference>
<dbReference type="AlphaFoldDB" id="A0A6I1EIA6"/>
<dbReference type="SUPFAM" id="SSF52540">
    <property type="entry name" value="P-loop containing nucleoside triphosphate hydrolases"/>
    <property type="match status" value="1"/>
</dbReference>
<dbReference type="GO" id="GO:0044097">
    <property type="term" value="P:secretion by the type IV secretion system"/>
    <property type="evidence" value="ECO:0007669"/>
    <property type="project" value="InterPro"/>
</dbReference>
<feature type="domain" description="Bacterial type II secretion system protein E" evidence="3">
    <location>
        <begin position="153"/>
        <end position="271"/>
    </location>
</feature>
<reference evidence="4 5" key="1">
    <citation type="submission" date="2019-10" db="EMBL/GenBank/DDBJ databases">
        <title>Genome diversity of Sutterella seckii.</title>
        <authorList>
            <person name="Chaplin A.V."/>
            <person name="Sokolova S.R."/>
            <person name="Mosin K.A."/>
            <person name="Ivanova E.L."/>
            <person name="Kochetkova T.O."/>
            <person name="Goltsov A.Y."/>
            <person name="Trofimov D.Y."/>
            <person name="Efimov B.A."/>
        </authorList>
    </citation>
    <scope>NUCLEOTIDE SEQUENCE [LARGE SCALE GENOMIC DNA]</scope>
    <source>
        <strain evidence="4 5">ASD393</strain>
    </source>
</reference>
<gene>
    <name evidence="4" type="primary">virB11</name>
    <name evidence="4" type="ORF">GBM95_07650</name>
</gene>
<dbReference type="Gene3D" id="3.40.50.300">
    <property type="entry name" value="P-loop containing nucleotide triphosphate hydrolases"/>
    <property type="match status" value="1"/>
</dbReference>
<accession>A0A6I1EIA6</accession>
<keyword evidence="2" id="KW-0067">ATP-binding</keyword>
<dbReference type="Proteomes" id="UP000430564">
    <property type="component" value="Unassembled WGS sequence"/>
</dbReference>
<protein>
    <recommendedName>
        <fullName evidence="2">Type IV secretion system protein</fullName>
    </recommendedName>
</protein>